<dbReference type="EMBL" id="CP026113">
    <property type="protein sequence ID" value="AUT66121.1"/>
    <property type="molecule type" value="Genomic_DNA"/>
</dbReference>
<sequence>MQVSQADLDTLAANGVKFTPQNVVATGTTPTGQIVFLETGNSSAGLLHIIEGHATDFANIGVSKDQIPSVVMQAVTEGKIVGYQGSGTGRPVYQTTINGQSQRIAVTVGSNGFIVGANPAGSVK</sequence>
<organism evidence="1 2">
    <name type="scientific">Paraburkholderia terrae</name>
    <dbReference type="NCBI Taxonomy" id="311230"/>
    <lineage>
        <taxon>Bacteria</taxon>
        <taxon>Pseudomonadati</taxon>
        <taxon>Pseudomonadota</taxon>
        <taxon>Betaproteobacteria</taxon>
        <taxon>Burkholderiales</taxon>
        <taxon>Burkholderiaceae</taxon>
        <taxon>Paraburkholderia</taxon>
    </lineage>
</organism>
<accession>A0A2I8F3K7</accession>
<evidence type="ECO:0000313" key="1">
    <source>
        <dbReference type="EMBL" id="AUT66121.1"/>
    </source>
</evidence>
<dbReference type="KEGG" id="pter:C2L65_35405"/>
<dbReference type="OrthoDB" id="2664633at2"/>
<reference evidence="1 2" key="1">
    <citation type="submission" date="2018-01" db="EMBL/GenBank/DDBJ databases">
        <title>Species boundaries and ecological features among Paraburkholderia terrae DSMZ17804T, P. hospita DSMZ17164T and P. caribensis DSMZ13236T.</title>
        <authorList>
            <person name="Pratama A.A."/>
        </authorList>
    </citation>
    <scope>NUCLEOTIDE SEQUENCE [LARGE SCALE GENOMIC DNA]</scope>
    <source>
        <strain evidence="1 2">DSM 17804</strain>
    </source>
</reference>
<proteinExistence type="predicted"/>
<evidence type="ECO:0000313" key="2">
    <source>
        <dbReference type="Proteomes" id="UP000243502"/>
    </source>
</evidence>
<name>A0A2I8F3K7_9BURK</name>
<gene>
    <name evidence="1" type="ORF">C2L65_35405</name>
</gene>
<dbReference type="Proteomes" id="UP000243502">
    <property type="component" value="Chromosome 3"/>
</dbReference>
<dbReference type="AlphaFoldDB" id="A0A2I8F3K7"/>
<protein>
    <submittedName>
        <fullName evidence="1">Uncharacterized protein</fullName>
    </submittedName>
</protein>